<keyword evidence="4" id="KW-0808">Transferase</keyword>
<dbReference type="InterPro" id="IPR050879">
    <property type="entry name" value="Acyltransferase_3"/>
</dbReference>
<dbReference type="EMBL" id="JACVQF010000187">
    <property type="protein sequence ID" value="MBD0420434.1"/>
    <property type="molecule type" value="Genomic_DNA"/>
</dbReference>
<keyword evidence="2" id="KW-0472">Membrane</keyword>
<evidence type="ECO:0000313" key="4">
    <source>
        <dbReference type="EMBL" id="MBD0420434.1"/>
    </source>
</evidence>
<organism evidence="4 5">
    <name type="scientific">Streptomyces griseicoloratus</name>
    <dbReference type="NCBI Taxonomy" id="2752516"/>
    <lineage>
        <taxon>Bacteria</taxon>
        <taxon>Bacillati</taxon>
        <taxon>Actinomycetota</taxon>
        <taxon>Actinomycetes</taxon>
        <taxon>Kitasatosporales</taxon>
        <taxon>Streptomycetaceae</taxon>
        <taxon>Streptomyces</taxon>
    </lineage>
</organism>
<protein>
    <submittedName>
        <fullName evidence="4">Acyltransferase</fullName>
    </submittedName>
</protein>
<proteinExistence type="predicted"/>
<feature type="transmembrane region" description="Helical" evidence="2">
    <location>
        <begin position="233"/>
        <end position="253"/>
    </location>
</feature>
<gene>
    <name evidence="4" type="ORF">H0H10_14985</name>
</gene>
<comment type="caution">
    <text evidence="4">The sequence shown here is derived from an EMBL/GenBank/DDBJ whole genome shotgun (WGS) entry which is preliminary data.</text>
</comment>
<dbReference type="GO" id="GO:0016020">
    <property type="term" value="C:membrane"/>
    <property type="evidence" value="ECO:0007669"/>
    <property type="project" value="TreeGrafter"/>
</dbReference>
<feature type="region of interest" description="Disordered" evidence="1">
    <location>
        <begin position="360"/>
        <end position="411"/>
    </location>
</feature>
<dbReference type="Proteomes" id="UP000621210">
    <property type="component" value="Unassembled WGS sequence"/>
</dbReference>
<feature type="transmembrane region" description="Helical" evidence="2">
    <location>
        <begin position="53"/>
        <end position="74"/>
    </location>
</feature>
<reference evidence="4" key="1">
    <citation type="submission" date="2020-09" db="EMBL/GenBank/DDBJ databases">
        <title>Streptomyces grisecoloratus sp. nov., isolated from cotton soil.</title>
        <authorList>
            <person name="Xing L."/>
        </authorList>
    </citation>
    <scope>NUCLEOTIDE SEQUENCE</scope>
    <source>
        <strain evidence="4">TRM S81-3</strain>
    </source>
</reference>
<dbReference type="AlphaFoldDB" id="A0A926L2Y7"/>
<name>A0A926L2Y7_9ACTN</name>
<keyword evidence="2" id="KW-0812">Transmembrane</keyword>
<keyword evidence="2" id="KW-1133">Transmembrane helix</keyword>
<evidence type="ECO:0000313" key="5">
    <source>
        <dbReference type="Proteomes" id="UP000621210"/>
    </source>
</evidence>
<keyword evidence="4" id="KW-0012">Acyltransferase</keyword>
<reference evidence="4" key="2">
    <citation type="submission" date="2020-09" db="EMBL/GenBank/DDBJ databases">
        <authorList>
            <person name="Luo X."/>
        </authorList>
    </citation>
    <scope>NUCLEOTIDE SEQUENCE</scope>
    <source>
        <strain evidence="4">TRM S81-3</strain>
    </source>
</reference>
<accession>A0A926L2Y7</accession>
<dbReference type="PANTHER" id="PTHR23028:SF53">
    <property type="entry name" value="ACYL_TRANSF_3 DOMAIN-CONTAINING PROTEIN"/>
    <property type="match status" value="1"/>
</dbReference>
<feature type="domain" description="Acyltransferase 3" evidence="3">
    <location>
        <begin position="14"/>
        <end position="348"/>
    </location>
</feature>
<keyword evidence="5" id="KW-1185">Reference proteome</keyword>
<evidence type="ECO:0000259" key="3">
    <source>
        <dbReference type="Pfam" id="PF01757"/>
    </source>
</evidence>
<feature type="transmembrane region" description="Helical" evidence="2">
    <location>
        <begin position="331"/>
        <end position="352"/>
    </location>
</feature>
<feature type="transmembrane region" description="Helical" evidence="2">
    <location>
        <begin position="294"/>
        <end position="311"/>
    </location>
</feature>
<feature type="compositionally biased region" description="Pro residues" evidence="1">
    <location>
        <begin position="365"/>
        <end position="376"/>
    </location>
</feature>
<dbReference type="InterPro" id="IPR002656">
    <property type="entry name" value="Acyl_transf_3_dom"/>
</dbReference>
<feature type="transmembrane region" description="Helical" evidence="2">
    <location>
        <begin position="259"/>
        <end position="282"/>
    </location>
</feature>
<feature type="transmembrane region" description="Helical" evidence="2">
    <location>
        <begin position="95"/>
        <end position="126"/>
    </location>
</feature>
<sequence>MPTAAPPSSRRLPSLTGMRFFAALLVFCFHASYENLFADPDAGEAFATAFSKAGWMGVSFFFVLSGFLLTWSARDKDTARGFWRRRLFKVYPNHLLTFAAALVLLAATGGPLTGALPNLLLIQAWIPDSDVILSVNPVAWSLSAEAAFYLAFPFLLTAVRLIRPRRLWWYAAGVVAAILAMPLLAQTLFTSRTDMAWLAIPEHHYWFVFAFPPVRALDFVLGILMAEIVRNGLWPHTGLLPAGAAVVAGYALALEVPMAYSMVAVCVIPFAWLITAAAVADIRGTASPFRSRTMVWLGEVSFAFYLLHRLVQIHGHRLLGADESWSTPAAIGLLVLGACLTLLLSWLVFAAFERPVMRRFGTPRRTPPTRPAPRPAAPAAAPAHAGPPGAPADGPHIPGAATAPHRDTTVP</sequence>
<feature type="transmembrane region" description="Helical" evidence="2">
    <location>
        <begin position="205"/>
        <end position="226"/>
    </location>
</feature>
<feature type="transmembrane region" description="Helical" evidence="2">
    <location>
        <begin position="138"/>
        <end position="155"/>
    </location>
</feature>
<feature type="transmembrane region" description="Helical" evidence="2">
    <location>
        <begin position="167"/>
        <end position="185"/>
    </location>
</feature>
<dbReference type="Pfam" id="PF01757">
    <property type="entry name" value="Acyl_transf_3"/>
    <property type="match status" value="1"/>
</dbReference>
<dbReference type="PANTHER" id="PTHR23028">
    <property type="entry name" value="ACETYLTRANSFERASE"/>
    <property type="match status" value="1"/>
</dbReference>
<dbReference type="GO" id="GO:0016747">
    <property type="term" value="F:acyltransferase activity, transferring groups other than amino-acyl groups"/>
    <property type="evidence" value="ECO:0007669"/>
    <property type="project" value="InterPro"/>
</dbReference>
<evidence type="ECO:0000256" key="2">
    <source>
        <dbReference type="SAM" id="Phobius"/>
    </source>
</evidence>
<feature type="compositionally biased region" description="Low complexity" evidence="1">
    <location>
        <begin position="377"/>
        <end position="401"/>
    </location>
</feature>
<feature type="transmembrane region" description="Helical" evidence="2">
    <location>
        <begin position="12"/>
        <end position="33"/>
    </location>
</feature>
<dbReference type="GO" id="GO:0009103">
    <property type="term" value="P:lipopolysaccharide biosynthetic process"/>
    <property type="evidence" value="ECO:0007669"/>
    <property type="project" value="TreeGrafter"/>
</dbReference>
<evidence type="ECO:0000256" key="1">
    <source>
        <dbReference type="SAM" id="MobiDB-lite"/>
    </source>
</evidence>